<keyword evidence="4" id="KW-1185">Reference proteome</keyword>
<dbReference type="PANTHER" id="PTHR24148">
    <property type="entry name" value="ANKYRIN REPEAT DOMAIN-CONTAINING PROTEIN 39 HOMOLOG-RELATED"/>
    <property type="match status" value="1"/>
</dbReference>
<sequence>MPTVMGLTTDSSSKTTTTLGNQDLKKPNGGSRLDTISKRNHHAAKEIETLFWRCLCDDPSAAPEYMAEDCILINPLLSSHPSTTPLSKDSEPNILEVFEKAEPWAGFRFHGDPLVVEIDLMAVALVYKVSLYTVDKKGKGTREVVASVSSSWRQTAGADWVLVAHHCQIGEDQGEDELPPAGLPLTEECGNSIRLLTLREPNSHEGETLSLEMHLSTTSEEYIGLSYEWGQAKPDDPIVLVNNRQVQIRKNLHEAIRQIFEHYSNYRKQRRECKCPHHLGATVVDERALEDQDDSVPYLPWDRRRGPLVDTCRCGDRPKKDCHEKSLGPWTNLGDSSFWAKYDPPRLWIDALCINQDDNKEKSSQVGRMGIIFSSAKLVLSWIGLPRDGSNDALRMMRTLSMSYPELPEFVATGGLTDSLIVSIASLCERTYWRRVWILQELYLARKYVVMCGPESIASESFDEALARLARTPTRHDSIDRSAAKAIVAAMWEKRLYSFVRWLRIILDANFQATVPHDYIYALLSISSPALFDMDKPDIDRTKIIVDYDKTIAEAYCQFLQSFEVGQSLMKHSHCFLKLALKMGLSHEEGVALLDPEHLKRREAAKGSKSNFDNWLFDL</sequence>
<evidence type="ECO:0000256" key="1">
    <source>
        <dbReference type="SAM" id="MobiDB-lite"/>
    </source>
</evidence>
<feature type="compositionally biased region" description="Low complexity" evidence="1">
    <location>
        <begin position="8"/>
        <end position="18"/>
    </location>
</feature>
<evidence type="ECO:0000313" key="4">
    <source>
        <dbReference type="Proteomes" id="UP001285908"/>
    </source>
</evidence>
<gene>
    <name evidence="3" type="ORF">B0T23DRAFT_454079</name>
</gene>
<evidence type="ECO:0000259" key="2">
    <source>
        <dbReference type="Pfam" id="PF06985"/>
    </source>
</evidence>
<name>A0AAJ0I4W1_9PEZI</name>
<protein>
    <submittedName>
        <fullName evidence="3">Heterokaryon incompatibility protein-domain-containing protein</fullName>
    </submittedName>
</protein>
<comment type="caution">
    <text evidence="3">The sequence shown here is derived from an EMBL/GenBank/DDBJ whole genome shotgun (WGS) entry which is preliminary data.</text>
</comment>
<feature type="domain" description="Heterokaryon incompatibility" evidence="2">
    <location>
        <begin position="344"/>
        <end position="441"/>
    </location>
</feature>
<organism evidence="3 4">
    <name type="scientific">Neurospora hispaniola</name>
    <dbReference type="NCBI Taxonomy" id="588809"/>
    <lineage>
        <taxon>Eukaryota</taxon>
        <taxon>Fungi</taxon>
        <taxon>Dikarya</taxon>
        <taxon>Ascomycota</taxon>
        <taxon>Pezizomycotina</taxon>
        <taxon>Sordariomycetes</taxon>
        <taxon>Sordariomycetidae</taxon>
        <taxon>Sordariales</taxon>
        <taxon>Sordariaceae</taxon>
        <taxon>Neurospora</taxon>
    </lineage>
</organism>
<reference evidence="3 4" key="1">
    <citation type="journal article" date="2023" name="Mol. Phylogenet. Evol.">
        <title>Genome-scale phylogeny and comparative genomics of the fungal order Sordariales.</title>
        <authorList>
            <person name="Hensen N."/>
            <person name="Bonometti L."/>
            <person name="Westerberg I."/>
            <person name="Brannstrom I.O."/>
            <person name="Guillou S."/>
            <person name="Cros-Aarteil S."/>
            <person name="Calhoun S."/>
            <person name="Haridas S."/>
            <person name="Kuo A."/>
            <person name="Mondo S."/>
            <person name="Pangilinan J."/>
            <person name="Riley R."/>
            <person name="LaButti K."/>
            <person name="Andreopoulos B."/>
            <person name="Lipzen A."/>
            <person name="Chen C."/>
            <person name="Yan M."/>
            <person name="Daum C."/>
            <person name="Ng V."/>
            <person name="Clum A."/>
            <person name="Steindorff A."/>
            <person name="Ohm R.A."/>
            <person name="Martin F."/>
            <person name="Silar P."/>
            <person name="Natvig D.O."/>
            <person name="Lalanne C."/>
            <person name="Gautier V."/>
            <person name="Ament-Velasquez S.L."/>
            <person name="Kruys A."/>
            <person name="Hutchinson M.I."/>
            <person name="Powell A.J."/>
            <person name="Barry K."/>
            <person name="Miller A.N."/>
            <person name="Grigoriev I.V."/>
            <person name="Debuchy R."/>
            <person name="Gladieux P."/>
            <person name="Hiltunen Thoren M."/>
            <person name="Johannesson H."/>
        </authorList>
    </citation>
    <scope>NUCLEOTIDE SEQUENCE [LARGE SCALE GENOMIC DNA]</scope>
    <source>
        <strain evidence="3 4">FGSC 10403</strain>
    </source>
</reference>
<feature type="region of interest" description="Disordered" evidence="1">
    <location>
        <begin position="1"/>
        <end position="30"/>
    </location>
</feature>
<dbReference type="EMBL" id="JAULSX010000005">
    <property type="protein sequence ID" value="KAK3490237.1"/>
    <property type="molecule type" value="Genomic_DNA"/>
</dbReference>
<dbReference type="Pfam" id="PF06985">
    <property type="entry name" value="HET"/>
    <property type="match status" value="1"/>
</dbReference>
<dbReference type="Proteomes" id="UP001285908">
    <property type="component" value="Unassembled WGS sequence"/>
</dbReference>
<proteinExistence type="predicted"/>
<dbReference type="InterPro" id="IPR052895">
    <property type="entry name" value="HetReg/Transcr_Mod"/>
</dbReference>
<dbReference type="AlphaFoldDB" id="A0AAJ0I4W1"/>
<dbReference type="RefSeq" id="XP_062691420.1">
    <property type="nucleotide sequence ID" value="XM_062841198.1"/>
</dbReference>
<dbReference type="GeneID" id="87878820"/>
<accession>A0AAJ0I4W1</accession>
<dbReference type="PANTHER" id="PTHR24148:SF77">
    <property type="entry name" value="HETEROKARYON INCOMPATIBILITY DOMAIN-CONTAINING PROTEIN"/>
    <property type="match status" value="1"/>
</dbReference>
<dbReference type="InterPro" id="IPR010730">
    <property type="entry name" value="HET"/>
</dbReference>
<evidence type="ECO:0000313" key="3">
    <source>
        <dbReference type="EMBL" id="KAK3490237.1"/>
    </source>
</evidence>